<comment type="similarity">
    <text evidence="1">Belongs to the RutC family.</text>
</comment>
<organism evidence="2 3">
    <name type="scientific">Microbacterium helvum</name>
    <dbReference type="NCBI Taxonomy" id="2773713"/>
    <lineage>
        <taxon>Bacteria</taxon>
        <taxon>Bacillati</taxon>
        <taxon>Actinomycetota</taxon>
        <taxon>Actinomycetes</taxon>
        <taxon>Micrococcales</taxon>
        <taxon>Microbacteriaceae</taxon>
        <taxon>Microbacterium</taxon>
    </lineage>
</organism>
<dbReference type="PANTHER" id="PTHR11803:SF39">
    <property type="entry name" value="2-IMINOBUTANOATE_2-IMINOPROPANOATE DEAMINASE"/>
    <property type="match status" value="1"/>
</dbReference>
<dbReference type="SUPFAM" id="SSF55298">
    <property type="entry name" value="YjgF-like"/>
    <property type="match status" value="1"/>
</dbReference>
<proteinExistence type="inferred from homology"/>
<keyword evidence="3" id="KW-1185">Reference proteome</keyword>
<dbReference type="InterPro" id="IPR006056">
    <property type="entry name" value="RidA"/>
</dbReference>
<dbReference type="EMBL" id="JACXZS010000004">
    <property type="protein sequence ID" value="MBD3941603.1"/>
    <property type="molecule type" value="Genomic_DNA"/>
</dbReference>
<dbReference type="CDD" id="cd00448">
    <property type="entry name" value="YjgF_YER057c_UK114_family"/>
    <property type="match status" value="1"/>
</dbReference>
<dbReference type="PANTHER" id="PTHR11803">
    <property type="entry name" value="2-IMINOBUTANOATE/2-IMINOPROPANOATE DEAMINASE RIDA"/>
    <property type="match status" value="1"/>
</dbReference>
<dbReference type="InterPro" id="IPR035959">
    <property type="entry name" value="RutC-like_sf"/>
</dbReference>
<protein>
    <submittedName>
        <fullName evidence="2">RidA family protein</fullName>
    </submittedName>
</protein>
<accession>A0ABR8NME6</accession>
<dbReference type="Proteomes" id="UP000598426">
    <property type="component" value="Unassembled WGS sequence"/>
</dbReference>
<dbReference type="NCBIfam" id="TIGR00004">
    <property type="entry name" value="Rid family detoxifying hydrolase"/>
    <property type="match status" value="1"/>
</dbReference>
<dbReference type="InterPro" id="IPR006175">
    <property type="entry name" value="YjgF/YER057c/UK114"/>
</dbReference>
<evidence type="ECO:0000256" key="1">
    <source>
        <dbReference type="ARBA" id="ARBA00010552"/>
    </source>
</evidence>
<dbReference type="Gene3D" id="3.30.1330.40">
    <property type="entry name" value="RutC-like"/>
    <property type="match status" value="1"/>
</dbReference>
<name>A0ABR8NME6_9MICO</name>
<evidence type="ECO:0000313" key="2">
    <source>
        <dbReference type="EMBL" id="MBD3941603.1"/>
    </source>
</evidence>
<dbReference type="RefSeq" id="WP_191171221.1">
    <property type="nucleotide sequence ID" value="NZ_JACXZS010000004.1"/>
</dbReference>
<dbReference type="Pfam" id="PF01042">
    <property type="entry name" value="Ribonuc_L-PSP"/>
    <property type="match status" value="1"/>
</dbReference>
<evidence type="ECO:0000313" key="3">
    <source>
        <dbReference type="Proteomes" id="UP000598426"/>
    </source>
</evidence>
<reference evidence="2 3" key="1">
    <citation type="submission" date="2020-09" db="EMBL/GenBank/DDBJ databases">
        <title>Isolation and identification of active actinomycetes.</title>
        <authorList>
            <person name="Li X."/>
        </authorList>
    </citation>
    <scope>NUCLEOTIDE SEQUENCE [LARGE SCALE GENOMIC DNA]</scope>
    <source>
        <strain evidence="2 3">NEAU-LLC</strain>
    </source>
</reference>
<comment type="caution">
    <text evidence="2">The sequence shown here is derived from an EMBL/GenBank/DDBJ whole genome shotgun (WGS) entry which is preliminary data.</text>
</comment>
<gene>
    <name evidence="2" type="ORF">IF188_07840</name>
</gene>
<sequence length="128" mass="13798">MTKEAVMIQNAPKPAGPYSHGVAANGLLFTAGFGPQDPATGEVVTGGVYEQTQQVLRNVRSVLEAKGASFDDVVKVTAHLQHLKRDFAEYNRAYGEFFTEPYPVRTTVGSDLYDILVEIDVVAVLPGA</sequence>